<feature type="region of interest" description="Disordered" evidence="2">
    <location>
        <begin position="272"/>
        <end position="294"/>
    </location>
</feature>
<dbReference type="Ensembl" id="ENSSPUT00000004299.1">
    <property type="protein sequence ID" value="ENSSPUP00000004046.1"/>
    <property type="gene ID" value="ENSSPUG00000003126.1"/>
</dbReference>
<proteinExistence type="inferred from homology"/>
<evidence type="ECO:0000256" key="1">
    <source>
        <dbReference type="ARBA" id="ARBA00025778"/>
    </source>
</evidence>
<feature type="region of interest" description="Disordered" evidence="2">
    <location>
        <begin position="1"/>
        <end position="59"/>
    </location>
</feature>
<organism evidence="3 4">
    <name type="scientific">Sphenodon punctatus</name>
    <name type="common">Tuatara</name>
    <name type="synonym">Hatteria punctata</name>
    <dbReference type="NCBI Taxonomy" id="8508"/>
    <lineage>
        <taxon>Eukaryota</taxon>
        <taxon>Metazoa</taxon>
        <taxon>Chordata</taxon>
        <taxon>Craniata</taxon>
        <taxon>Vertebrata</taxon>
        <taxon>Euteleostomi</taxon>
        <taxon>Lepidosauria</taxon>
        <taxon>Sphenodontia</taxon>
        <taxon>Sphenodontidae</taxon>
        <taxon>Sphenodon</taxon>
    </lineage>
</organism>
<gene>
    <name evidence="3" type="primary">MDFIC</name>
</gene>
<reference evidence="3" key="1">
    <citation type="submission" date="2025-08" db="UniProtKB">
        <authorList>
            <consortium name="Ensembl"/>
        </authorList>
    </citation>
    <scope>IDENTIFICATION</scope>
</reference>
<evidence type="ECO:0000313" key="3">
    <source>
        <dbReference type="Ensembl" id="ENSSPUP00000004046.1"/>
    </source>
</evidence>
<name>A0A8D0L2K5_SPHPU</name>
<dbReference type="GeneTree" id="ENSGT00940000158685"/>
<dbReference type="PANTHER" id="PTHR15304:SF0">
    <property type="entry name" value="MYOD FAMILY INHIBITOR DOMAIN-CONTAINING PROTEIN"/>
    <property type="match status" value="1"/>
</dbReference>
<dbReference type="GO" id="GO:0005634">
    <property type="term" value="C:nucleus"/>
    <property type="evidence" value="ECO:0007669"/>
    <property type="project" value="TreeGrafter"/>
</dbReference>
<evidence type="ECO:0000256" key="2">
    <source>
        <dbReference type="SAM" id="MobiDB-lite"/>
    </source>
</evidence>
<sequence>MFALSGNNEKVGPGGEGEGGKCQLPGGGAQRACPSARGLERERGGGFRGAAAGGAAPDSGLNRREAIAAAGGGGGGGRREVEGAAERRCCCSSFGSLCKFPLPTEGGARRPQGGRAGAEGNAKGRVLVLSEGCELFITRCASWQMSQVREPLPPGPERPKQAAPAESSFLISFPREKCDQEIAAGGERDRTQPSNNQSIQAVIQDPSVWGNHTDGGDLIRTQPQPLLQPNTSALEKSEEETGKIQNGHAGLSNGNGIHNGLKHVATDNRKLSAPVPQKMHRKIQSSLSVNSDSSKKSKISSAYSQKPGSLPEDCCVHCILACLFCEFFTLCNIVLGQASCGVCTSEACCCCCGDEMGDDCNCPCDMDCGIMDACCESSDCLEICMECCGICFPS</sequence>
<dbReference type="Proteomes" id="UP000694392">
    <property type="component" value="Unplaced"/>
</dbReference>
<comment type="similarity">
    <text evidence="1">Belongs to the MDFI family.</text>
</comment>
<reference evidence="3" key="2">
    <citation type="submission" date="2025-09" db="UniProtKB">
        <authorList>
            <consortium name="Ensembl"/>
        </authorList>
    </citation>
    <scope>IDENTIFICATION</scope>
</reference>
<keyword evidence="4" id="KW-1185">Reference proteome</keyword>
<dbReference type="Pfam" id="PF15316">
    <property type="entry name" value="MDFI"/>
    <property type="match status" value="1"/>
</dbReference>
<dbReference type="GO" id="GO:0050434">
    <property type="term" value="P:positive regulation of viral transcription"/>
    <property type="evidence" value="ECO:0007669"/>
    <property type="project" value="TreeGrafter"/>
</dbReference>
<dbReference type="AlphaFoldDB" id="A0A8D0L2K5"/>
<dbReference type="PANTHER" id="PTHR15304">
    <property type="entry name" value="MYOD FAMILY INHIBITOR"/>
    <property type="match status" value="1"/>
</dbReference>
<dbReference type="OMA" id="CDQDNTE"/>
<evidence type="ECO:0000313" key="4">
    <source>
        <dbReference type="Proteomes" id="UP000694392"/>
    </source>
</evidence>
<feature type="region of interest" description="Disordered" evidence="2">
    <location>
        <begin position="232"/>
        <end position="259"/>
    </location>
</feature>
<dbReference type="GO" id="GO:0005737">
    <property type="term" value="C:cytoplasm"/>
    <property type="evidence" value="ECO:0007669"/>
    <property type="project" value="TreeGrafter"/>
</dbReference>
<accession>A0A8D0L2K5</accession>
<protein>
    <submittedName>
        <fullName evidence="3">MyoD family inhibitor domain containing</fullName>
    </submittedName>
</protein>
<feature type="compositionally biased region" description="Low complexity" evidence="2">
    <location>
        <begin position="1"/>
        <end position="11"/>
    </location>
</feature>
<dbReference type="GO" id="GO:0045892">
    <property type="term" value="P:negative regulation of DNA-templated transcription"/>
    <property type="evidence" value="ECO:0007669"/>
    <property type="project" value="TreeGrafter"/>
</dbReference>
<dbReference type="InterPro" id="IPR026134">
    <property type="entry name" value="MDFI/MDFIC"/>
</dbReference>